<dbReference type="Gene3D" id="3.30.70.2970">
    <property type="entry name" value="Protein of unknown function (DUF541), domain 2"/>
    <property type="match status" value="1"/>
</dbReference>
<evidence type="ECO:0000313" key="2">
    <source>
        <dbReference type="Proteomes" id="UP000000849"/>
    </source>
</evidence>
<dbReference type="InterPro" id="IPR007497">
    <property type="entry name" value="SIMPL/DUF541"/>
</dbReference>
<dbReference type="KEGG" id="cfl:Cfla_0882"/>
<evidence type="ECO:0008006" key="3">
    <source>
        <dbReference type="Google" id="ProtNLM"/>
    </source>
</evidence>
<reference evidence="1 2" key="1">
    <citation type="journal article" date="2010" name="Stand. Genomic Sci.">
        <title>Complete genome sequence of Cellulomonas flavigena type strain (134).</title>
        <authorList>
            <person name="Abt B."/>
            <person name="Foster B."/>
            <person name="Lapidus A."/>
            <person name="Clum A."/>
            <person name="Sun H."/>
            <person name="Pukall R."/>
            <person name="Lucas S."/>
            <person name="Glavina Del Rio T."/>
            <person name="Nolan M."/>
            <person name="Tice H."/>
            <person name="Cheng J.F."/>
            <person name="Pitluck S."/>
            <person name="Liolios K."/>
            <person name="Ivanova N."/>
            <person name="Mavromatis K."/>
            <person name="Ovchinnikova G."/>
            <person name="Pati A."/>
            <person name="Goodwin L."/>
            <person name="Chen A."/>
            <person name="Palaniappan K."/>
            <person name="Land M."/>
            <person name="Hauser L."/>
            <person name="Chang Y.J."/>
            <person name="Jeffries C.D."/>
            <person name="Rohde M."/>
            <person name="Goker M."/>
            <person name="Woyke T."/>
            <person name="Bristow J."/>
            <person name="Eisen J.A."/>
            <person name="Markowitz V."/>
            <person name="Hugenholtz P."/>
            <person name="Kyrpides N.C."/>
            <person name="Klenk H.P."/>
        </authorList>
    </citation>
    <scope>NUCLEOTIDE SEQUENCE [LARGE SCALE GENOMIC DNA]</scope>
    <source>
        <strain evidence="2">ATCC 482 / DSM 20109 / BCRC 11376 / JCM 18109 / NBRC 3775 / NCIMB 8073 / NRS 134</strain>
    </source>
</reference>
<dbReference type="GO" id="GO:0006974">
    <property type="term" value="P:DNA damage response"/>
    <property type="evidence" value="ECO:0007669"/>
    <property type="project" value="TreeGrafter"/>
</dbReference>
<dbReference type="RefSeq" id="WP_013116125.1">
    <property type="nucleotide sequence ID" value="NC_014151.1"/>
</dbReference>
<dbReference type="Proteomes" id="UP000000849">
    <property type="component" value="Chromosome"/>
</dbReference>
<dbReference type="OrthoDB" id="5195768at2"/>
<dbReference type="EMBL" id="CP001964">
    <property type="protein sequence ID" value="ADG73791.1"/>
    <property type="molecule type" value="Genomic_DNA"/>
</dbReference>
<dbReference type="STRING" id="446466.Cfla_0882"/>
<gene>
    <name evidence="1" type="ordered locus">Cfla_0882</name>
</gene>
<name>D5UK49_CELFN</name>
<proteinExistence type="predicted"/>
<dbReference type="eggNOG" id="COG2968">
    <property type="taxonomic scope" value="Bacteria"/>
</dbReference>
<dbReference type="InterPro" id="IPR052022">
    <property type="entry name" value="26kDa_periplasmic_antigen"/>
</dbReference>
<dbReference type="PANTHER" id="PTHR34387">
    <property type="entry name" value="SLR1258 PROTEIN"/>
    <property type="match status" value="1"/>
</dbReference>
<dbReference type="Gene3D" id="3.30.110.170">
    <property type="entry name" value="Protein of unknown function (DUF541), domain 1"/>
    <property type="match status" value="1"/>
</dbReference>
<organism evidence="1 2">
    <name type="scientific">Cellulomonas flavigena (strain ATCC 482 / DSM 20109 / BCRC 11376 / JCM 18109 / NBRC 3775 / NCIMB 8073 / NRS 134)</name>
    <dbReference type="NCBI Taxonomy" id="446466"/>
    <lineage>
        <taxon>Bacteria</taxon>
        <taxon>Bacillati</taxon>
        <taxon>Actinomycetota</taxon>
        <taxon>Actinomycetes</taxon>
        <taxon>Micrococcales</taxon>
        <taxon>Cellulomonadaceae</taxon>
        <taxon>Cellulomonas</taxon>
    </lineage>
</organism>
<sequence length="224" mass="22633">MPGPAHGEHPHGGLTVRGSGAADAVPDVVVAELATEVRAADVSAALREATDALAAVRDALRHEGVDDRAVRTGSTSTWTEQSGPEGEVLRVVARLGLVVTLRDVGRAGDVIGTAVAAGGAPVRLGGLRLVVSDPGGAQTAAREAAWADAVAKAEHLAGLAGRALGPVLRVQEDEPGGAATPRFARARAETLALPVEPGEQTVQAAVTVTWAWADATVEDGPAVR</sequence>
<dbReference type="PANTHER" id="PTHR34387:SF1">
    <property type="entry name" value="PERIPLASMIC IMMUNOGENIC PROTEIN"/>
    <property type="match status" value="1"/>
</dbReference>
<dbReference type="AlphaFoldDB" id="D5UK49"/>
<keyword evidence="2" id="KW-1185">Reference proteome</keyword>
<protein>
    <recommendedName>
        <fullName evidence="3">DUF541 domain-containing protein</fullName>
    </recommendedName>
</protein>
<accession>D5UK49</accession>
<evidence type="ECO:0000313" key="1">
    <source>
        <dbReference type="EMBL" id="ADG73791.1"/>
    </source>
</evidence>
<dbReference type="Pfam" id="PF04402">
    <property type="entry name" value="SIMPL"/>
    <property type="match status" value="1"/>
</dbReference>
<dbReference type="HOGENOM" id="CLU_080344_4_1_11"/>